<feature type="compositionally biased region" description="Basic residues" evidence="1">
    <location>
        <begin position="130"/>
        <end position="147"/>
    </location>
</feature>
<comment type="caution">
    <text evidence="2">The sequence shown here is derived from an EMBL/GenBank/DDBJ whole genome shotgun (WGS) entry which is preliminary data.</text>
</comment>
<evidence type="ECO:0000256" key="1">
    <source>
        <dbReference type="SAM" id="MobiDB-lite"/>
    </source>
</evidence>
<sequence>MVEEEEGSSDVGCGCAATSWLRVAWSQQGCSCNRRKTGQWRAWLLRRRTAAIRSERPLLVVFNSLLAAIKTVGSEILLRLGCRQIAAKDHCCGTYRFARLPVRGPPTIKWYRQKSTVGGQLREKSGRLREKGKKKRKRRKNKRRRKPSAFLARVTLLPSPAGCPRDVAACGSLACRRRASALSRFFSRVRRQNVSLRGEKDRGD</sequence>
<feature type="non-terminal residue" evidence="2">
    <location>
        <position position="204"/>
    </location>
</feature>
<accession>A0A427AJ40</accession>
<proteinExistence type="predicted"/>
<gene>
    <name evidence="2" type="ORF">B296_00001828</name>
</gene>
<evidence type="ECO:0000313" key="3">
    <source>
        <dbReference type="Proteomes" id="UP000287651"/>
    </source>
</evidence>
<feature type="region of interest" description="Disordered" evidence="1">
    <location>
        <begin position="121"/>
        <end position="147"/>
    </location>
</feature>
<dbReference type="Proteomes" id="UP000287651">
    <property type="component" value="Unassembled WGS sequence"/>
</dbReference>
<evidence type="ECO:0000313" key="2">
    <source>
        <dbReference type="EMBL" id="RRT76283.1"/>
    </source>
</evidence>
<organism evidence="2 3">
    <name type="scientific">Ensete ventricosum</name>
    <name type="common">Abyssinian banana</name>
    <name type="synonym">Musa ensete</name>
    <dbReference type="NCBI Taxonomy" id="4639"/>
    <lineage>
        <taxon>Eukaryota</taxon>
        <taxon>Viridiplantae</taxon>
        <taxon>Streptophyta</taxon>
        <taxon>Embryophyta</taxon>
        <taxon>Tracheophyta</taxon>
        <taxon>Spermatophyta</taxon>
        <taxon>Magnoliopsida</taxon>
        <taxon>Liliopsida</taxon>
        <taxon>Zingiberales</taxon>
        <taxon>Musaceae</taxon>
        <taxon>Ensete</taxon>
    </lineage>
</organism>
<name>A0A427AJ40_ENSVE</name>
<dbReference type="EMBL" id="AMZH03002237">
    <property type="protein sequence ID" value="RRT76283.1"/>
    <property type="molecule type" value="Genomic_DNA"/>
</dbReference>
<dbReference type="AlphaFoldDB" id="A0A427AJ40"/>
<reference evidence="2 3" key="1">
    <citation type="journal article" date="2014" name="Agronomy (Basel)">
        <title>A Draft Genome Sequence for Ensete ventricosum, the Drought-Tolerant Tree Against Hunger.</title>
        <authorList>
            <person name="Harrison J."/>
            <person name="Moore K.A."/>
            <person name="Paszkiewicz K."/>
            <person name="Jones T."/>
            <person name="Grant M."/>
            <person name="Ambacheew D."/>
            <person name="Muzemil S."/>
            <person name="Studholme D.J."/>
        </authorList>
    </citation>
    <scope>NUCLEOTIDE SEQUENCE [LARGE SCALE GENOMIC DNA]</scope>
</reference>
<protein>
    <submittedName>
        <fullName evidence="2">Uncharacterized protein</fullName>
    </submittedName>
</protein>